<dbReference type="VEuPathDB" id="FungiDB:CAGL0C01925g"/>
<dbReference type="GO" id="GO:0046872">
    <property type="term" value="F:metal ion binding"/>
    <property type="evidence" value="ECO:0007669"/>
    <property type="project" value="UniProtKB-KW"/>
</dbReference>
<comment type="cofactor">
    <cofactor evidence="1 7">
        <name>a divalent metal cation</name>
        <dbReference type="ChEBI" id="CHEBI:60240"/>
    </cofactor>
</comment>
<dbReference type="GO" id="GO:0000166">
    <property type="term" value="F:nucleotide binding"/>
    <property type="evidence" value="ECO:0007669"/>
    <property type="project" value="UniProtKB-KW"/>
</dbReference>
<dbReference type="VEuPathDB" id="FungiDB:GWK60_C01529"/>
<dbReference type="PANTHER" id="PTHR12395:SF9">
    <property type="entry name" value="DECAPPING AND EXORIBONUCLEASE PROTEIN"/>
    <property type="match status" value="1"/>
</dbReference>
<sequence>MGISANLFVNQKGTTTALKQPKEIGYYSRNQTEEYLVSDDINLRYYYLPDQEIERGIDLSAGASKFRDVAKDFKDRCSLKGLLDTLMEYEKKKNKKSNVDIITFRGIMSKLIRASMEPPNFNKVDLRIVSYDGQLFIKDVSDYNAATNESNSSGVNSRQQAGTTRQQIDTYTGYKFEGIATLDKPLPYVEREVIEKRPRKILNNGDEYITVVRTGVGECKVVLGAEIDCIFDFKEEGKDNLKHYTELKCSSQISTTNDVRRFEKKMFRAWLQCFLVGVPRVIYGFRDDQYMLKTVEEFSTEEIPVIIKANNPTLGQSCLDAIKWYGLFTDWLLKIIPREQSGNIRAYRLVYENNHLRLSEIEEQDGEYTRYVLEDGILTPEFKEWRESLRVPSEETPKAD</sequence>
<keyword evidence="7" id="KW-0539">Nucleus</keyword>
<dbReference type="GO" id="GO:0090730">
    <property type="term" value="C:Las1 complex"/>
    <property type="evidence" value="ECO:0007669"/>
    <property type="project" value="EnsemblFungi"/>
</dbReference>
<protein>
    <recommendedName>
        <fullName evidence="7">Decapping nuclease</fullName>
        <ecNumber evidence="7">3.6.1.-</ecNumber>
    </recommendedName>
</protein>
<dbReference type="InterPro" id="IPR039039">
    <property type="entry name" value="RAI1-like_fam"/>
</dbReference>
<dbReference type="InterPro" id="IPR013961">
    <property type="entry name" value="RAI1"/>
</dbReference>
<evidence type="ECO:0000313" key="10">
    <source>
        <dbReference type="Proteomes" id="UP000054886"/>
    </source>
</evidence>
<comment type="function">
    <text evidence="7">Decapping enzyme for NAD-capped RNAs: specifically hydrolyzes the nicotinamide adenine dinucleotide (NAD) cap from a subset of RNAs by removing the entire NAD moiety from the 5'-end of an NAD-capped RNA.</text>
</comment>
<dbReference type="GO" id="GO:0110155">
    <property type="term" value="P:NAD-cap decapping"/>
    <property type="evidence" value="ECO:0007669"/>
    <property type="project" value="EnsemblFungi"/>
</dbReference>
<dbReference type="GO" id="GO:0031087">
    <property type="term" value="P:deadenylation-independent decapping of nuclear-transcribed mRNA"/>
    <property type="evidence" value="ECO:0007669"/>
    <property type="project" value="EnsemblFungi"/>
</dbReference>
<comment type="catalytic activity">
    <reaction evidence="4">
        <text>a 5'-end (N(7)-methyl 5'-triphosphoguanosine)-ribonucleoside-ribonucleotide in mRNA + H2O = a (N(7)-methyl 5'-triphosphoguanosine)-nucleoside + a 5'-end phospho-ribonucleoside in mRNA + H(+)</text>
        <dbReference type="Rhea" id="RHEA:66928"/>
        <dbReference type="Rhea" id="RHEA-COMP:15692"/>
        <dbReference type="Rhea" id="RHEA-COMP:17313"/>
        <dbReference type="ChEBI" id="CHEBI:15377"/>
        <dbReference type="ChEBI" id="CHEBI:15378"/>
        <dbReference type="ChEBI" id="CHEBI:138282"/>
        <dbReference type="ChEBI" id="CHEBI:172876"/>
        <dbReference type="ChEBI" id="CHEBI:172877"/>
    </reaction>
    <physiologicalReaction direction="left-to-right" evidence="4">
        <dbReference type="Rhea" id="RHEA:66929"/>
    </physiologicalReaction>
</comment>
<dbReference type="Proteomes" id="UP000054886">
    <property type="component" value="Unassembled WGS sequence"/>
</dbReference>
<dbReference type="VEuPathDB" id="FungiDB:GVI51_C01705"/>
<dbReference type="GO" id="GO:0034353">
    <property type="term" value="F:mRNA 5'-diphosphatase activity"/>
    <property type="evidence" value="ECO:0007669"/>
    <property type="project" value="EnsemblFungi"/>
</dbReference>
<dbReference type="GO" id="GO:0110103">
    <property type="term" value="C:RNA polymerase II termination complex"/>
    <property type="evidence" value="ECO:0007669"/>
    <property type="project" value="EnsemblFungi"/>
</dbReference>
<keyword evidence="7" id="KW-0694">RNA-binding</keyword>
<dbReference type="GO" id="GO:1904595">
    <property type="term" value="P:positive regulation of termination of RNA polymerase II transcription"/>
    <property type="evidence" value="ECO:0007669"/>
    <property type="project" value="EnsemblFungi"/>
</dbReference>
<evidence type="ECO:0000256" key="3">
    <source>
        <dbReference type="ARBA" id="ARBA00022722"/>
    </source>
</evidence>
<dbReference type="GO" id="GO:0030846">
    <property type="term" value="P:termination of RNA polymerase II transcription, poly(A)-coupled"/>
    <property type="evidence" value="ECO:0007669"/>
    <property type="project" value="EnsemblFungi"/>
</dbReference>
<dbReference type="GO" id="GO:0000448">
    <property type="term" value="P:cleavage in ITS2 between 5.8S rRNA and LSU-rRNA of tricistronic rRNA transcript (SSU-rRNA, 5.8S rRNA, LSU-rRNA)"/>
    <property type="evidence" value="ECO:0007669"/>
    <property type="project" value="EnsemblFungi"/>
</dbReference>
<comment type="subcellular location">
    <subcellularLocation>
        <location evidence="7">Nucleus</location>
    </subcellularLocation>
</comment>
<evidence type="ECO:0000256" key="7">
    <source>
        <dbReference type="RuleBase" id="RU367113"/>
    </source>
</evidence>
<dbReference type="PANTHER" id="PTHR12395">
    <property type="entry name" value="DOM-3 RELATED"/>
    <property type="match status" value="1"/>
</dbReference>
<evidence type="ECO:0000256" key="4">
    <source>
        <dbReference type="ARBA" id="ARBA00044676"/>
    </source>
</evidence>
<comment type="catalytic activity">
    <reaction evidence="5">
        <text>a 5'-end triphospho-ribonucleoside in mRNA + H2O = a 5'-end phospho-ribonucleoside in mRNA + diphosphate + H(+)</text>
        <dbReference type="Rhea" id="RHEA:78683"/>
        <dbReference type="Rhea" id="RHEA-COMP:15692"/>
        <dbReference type="Rhea" id="RHEA-COMP:17164"/>
        <dbReference type="ChEBI" id="CHEBI:15377"/>
        <dbReference type="ChEBI" id="CHEBI:15378"/>
        <dbReference type="ChEBI" id="CHEBI:33019"/>
        <dbReference type="ChEBI" id="CHEBI:138282"/>
        <dbReference type="ChEBI" id="CHEBI:167618"/>
    </reaction>
    <physiologicalReaction direction="left-to-right" evidence="5">
        <dbReference type="Rhea" id="RHEA:78684"/>
    </physiologicalReaction>
</comment>
<dbReference type="GO" id="GO:0003723">
    <property type="term" value="F:RNA binding"/>
    <property type="evidence" value="ECO:0007669"/>
    <property type="project" value="UniProtKB-KW"/>
</dbReference>
<evidence type="ECO:0000256" key="5">
    <source>
        <dbReference type="ARBA" id="ARBA00044692"/>
    </source>
</evidence>
<comment type="similarity">
    <text evidence="2 7">Belongs to the DXO/Dom3Z family.</text>
</comment>
<dbReference type="GO" id="GO:1990174">
    <property type="term" value="F:phosphodiesterase decapping endonuclease activity"/>
    <property type="evidence" value="ECO:0007669"/>
    <property type="project" value="EnsemblFungi"/>
</dbReference>
<dbReference type="AlphaFoldDB" id="A0A0W0DZQ3"/>
<keyword evidence="7" id="KW-0378">Hydrolase</keyword>
<dbReference type="GO" id="GO:0030234">
    <property type="term" value="F:enzyme regulator activity"/>
    <property type="evidence" value="ECO:0007669"/>
    <property type="project" value="EnsemblFungi"/>
</dbReference>
<evidence type="ECO:0000313" key="9">
    <source>
        <dbReference type="EMBL" id="KTA99475.1"/>
    </source>
</evidence>
<accession>A0A0W0DZQ3</accession>
<keyword evidence="7" id="KW-0479">Metal-binding</keyword>
<dbReference type="VEuPathDB" id="FungiDB:B1J91_C01925g"/>
<keyword evidence="3 7" id="KW-0540">Nuclease</keyword>
<reference evidence="9 10" key="1">
    <citation type="submission" date="2015-10" db="EMBL/GenBank/DDBJ databases">
        <title>Draft genomes sequences of Candida glabrata isolates 1A, 1B, 2A, 2B, 3A and 3B.</title>
        <authorList>
            <person name="Haavelsrud O.E."/>
            <person name="Gaustad P."/>
        </authorList>
    </citation>
    <scope>NUCLEOTIDE SEQUENCE [LARGE SCALE GENOMIC DNA]</scope>
    <source>
        <strain evidence="9">910700640</strain>
    </source>
</reference>
<comment type="catalytic activity">
    <reaction evidence="6">
        <text>a 5'-end NAD(+)-phospho-ribonucleoside in mRNA + H2O = a 5'-end phospho-ribonucleoside in mRNA + NAD(+) + H(+)</text>
        <dbReference type="Rhea" id="RHEA:60880"/>
        <dbReference type="Rhea" id="RHEA-COMP:15692"/>
        <dbReference type="Rhea" id="RHEA-COMP:15698"/>
        <dbReference type="ChEBI" id="CHEBI:15377"/>
        <dbReference type="ChEBI" id="CHEBI:15378"/>
        <dbReference type="ChEBI" id="CHEBI:57540"/>
        <dbReference type="ChEBI" id="CHEBI:138282"/>
        <dbReference type="ChEBI" id="CHEBI:144029"/>
    </reaction>
    <physiologicalReaction direction="left-to-right" evidence="6">
        <dbReference type="Rhea" id="RHEA:60881"/>
    </physiologicalReaction>
</comment>
<evidence type="ECO:0000256" key="2">
    <source>
        <dbReference type="ARBA" id="ARBA00006562"/>
    </source>
</evidence>
<dbReference type="EMBL" id="LLZZ01000144">
    <property type="protein sequence ID" value="KTA99475.1"/>
    <property type="molecule type" value="Genomic_DNA"/>
</dbReference>
<evidence type="ECO:0000259" key="8">
    <source>
        <dbReference type="Pfam" id="PF08652"/>
    </source>
</evidence>
<comment type="caution">
    <text evidence="9">The sequence shown here is derived from an EMBL/GenBank/DDBJ whole genome shotgun (WGS) entry which is preliminary data.</text>
</comment>
<feature type="domain" description="RAI1-like" evidence="8">
    <location>
        <begin position="19"/>
        <end position="371"/>
    </location>
</feature>
<gene>
    <name evidence="9" type="ORF">AO440_000473</name>
</gene>
<name>A0A0W0DZQ3_CANGB</name>
<proteinExistence type="inferred from homology"/>
<keyword evidence="7" id="KW-0547">Nucleotide-binding</keyword>
<dbReference type="GO" id="GO:0071035">
    <property type="term" value="P:nuclear polyadenylation-dependent rRNA catabolic process"/>
    <property type="evidence" value="ECO:0007669"/>
    <property type="project" value="EnsemblFungi"/>
</dbReference>
<organism evidence="9 10">
    <name type="scientific">Candida glabrata</name>
    <name type="common">Yeast</name>
    <name type="synonym">Torulopsis glabrata</name>
    <dbReference type="NCBI Taxonomy" id="5478"/>
    <lineage>
        <taxon>Eukaryota</taxon>
        <taxon>Fungi</taxon>
        <taxon>Dikarya</taxon>
        <taxon>Ascomycota</taxon>
        <taxon>Saccharomycotina</taxon>
        <taxon>Saccharomycetes</taxon>
        <taxon>Saccharomycetales</taxon>
        <taxon>Saccharomycetaceae</taxon>
        <taxon>Nakaseomyces</taxon>
    </lineage>
</organism>
<dbReference type="Pfam" id="PF08652">
    <property type="entry name" value="RAI1"/>
    <property type="match status" value="1"/>
</dbReference>
<evidence type="ECO:0000256" key="6">
    <source>
        <dbReference type="ARBA" id="ARBA00048124"/>
    </source>
</evidence>
<dbReference type="EC" id="3.6.1.-" evidence="7"/>
<evidence type="ECO:0000256" key="1">
    <source>
        <dbReference type="ARBA" id="ARBA00001968"/>
    </source>
</evidence>